<dbReference type="GO" id="GO:0006310">
    <property type="term" value="P:DNA recombination"/>
    <property type="evidence" value="ECO:0007669"/>
    <property type="project" value="UniProtKB-KW"/>
</dbReference>
<dbReference type="EMBL" id="SMJW01000190">
    <property type="protein sequence ID" value="TDC09753.1"/>
    <property type="molecule type" value="Genomic_DNA"/>
</dbReference>
<gene>
    <name evidence="3" type="ORF">E1284_29095</name>
</gene>
<dbReference type="InterPro" id="IPR036397">
    <property type="entry name" value="RNaseH_sf"/>
</dbReference>
<keyword evidence="4" id="KW-1185">Reference proteome</keyword>
<dbReference type="PANTHER" id="PTHR10948:SF23">
    <property type="entry name" value="TRANSPOSASE INSI FOR INSERTION SEQUENCE ELEMENT IS30A-RELATED"/>
    <property type="match status" value="1"/>
</dbReference>
<dbReference type="InterPro" id="IPR025246">
    <property type="entry name" value="IS30-like_HTH"/>
</dbReference>
<evidence type="ECO:0000256" key="1">
    <source>
        <dbReference type="ARBA" id="ARBA00023172"/>
    </source>
</evidence>
<keyword evidence="1" id="KW-0233">DNA recombination</keyword>
<dbReference type="Gene3D" id="3.30.420.10">
    <property type="entry name" value="Ribonuclease H-like superfamily/Ribonuclease H"/>
    <property type="match status" value="1"/>
</dbReference>
<dbReference type="AlphaFoldDB" id="A0A4R4NPC4"/>
<comment type="caution">
    <text evidence="3">The sequence shown here is derived from an EMBL/GenBank/DDBJ whole genome shotgun (WGS) entry which is preliminary data.</text>
</comment>
<protein>
    <submittedName>
        <fullName evidence="3">IS30 family transposase</fullName>
    </submittedName>
</protein>
<sequence>MVPGKRLTCTERAQIEVLFGAGWSFPRIAEVIGRDRSTVWREVKRNNSYRCSDVAGGGGARHPGRATTACPDGLGGLYRWTYSHVAAQRKTEARARRHRPGKLIGNSGSKGRAWRAGRLWPVVRDLLVQRWSPQQIAAHLRALYPDQPEMRVSHETIYQAIYYQARGRMRAELARQLDLRDGEGSVLRSGRAARRPQSRLARAEGAARSGKPWVQGLHISTRPAQAGDRAVPGHWEGDLVIGARGSSAIITLVERTTRFVMLGALPHSRVSQEVVKVLTGLMGRLPAELAASLTWDQGAEMAEHAAFTLATGCRVYFCDPHSPWQRGSNENTNGLLRQYFPRSSTDFRTYTQADLDRVARELNGRPRQTLGWNTPAQALNRYLVATTT</sequence>
<name>A0A4R4NPC4_9ACTN</name>
<dbReference type="PROSITE" id="PS50994">
    <property type="entry name" value="INTEGRASE"/>
    <property type="match status" value="1"/>
</dbReference>
<dbReference type="OrthoDB" id="9803231at2"/>
<dbReference type="InterPro" id="IPR012337">
    <property type="entry name" value="RNaseH-like_sf"/>
</dbReference>
<dbReference type="SUPFAM" id="SSF53098">
    <property type="entry name" value="Ribonuclease H-like"/>
    <property type="match status" value="1"/>
</dbReference>
<dbReference type="GO" id="GO:0005829">
    <property type="term" value="C:cytosol"/>
    <property type="evidence" value="ECO:0007669"/>
    <property type="project" value="TreeGrafter"/>
</dbReference>
<dbReference type="NCBIfam" id="NF033563">
    <property type="entry name" value="transpos_IS30"/>
    <property type="match status" value="1"/>
</dbReference>
<dbReference type="InterPro" id="IPR001584">
    <property type="entry name" value="Integrase_cat-core"/>
</dbReference>
<dbReference type="Pfam" id="PF13936">
    <property type="entry name" value="HTH_38"/>
    <property type="match status" value="1"/>
</dbReference>
<dbReference type="InterPro" id="IPR053392">
    <property type="entry name" value="Transposase_IS30-like"/>
</dbReference>
<organism evidence="3 4">
    <name type="scientific">Actinomadura bangladeshensis</name>
    <dbReference type="NCBI Taxonomy" id="453573"/>
    <lineage>
        <taxon>Bacteria</taxon>
        <taxon>Bacillati</taxon>
        <taxon>Actinomycetota</taxon>
        <taxon>Actinomycetes</taxon>
        <taxon>Streptosporangiales</taxon>
        <taxon>Thermomonosporaceae</taxon>
        <taxon>Actinomadura</taxon>
    </lineage>
</organism>
<dbReference type="GO" id="GO:0003676">
    <property type="term" value="F:nucleic acid binding"/>
    <property type="evidence" value="ECO:0007669"/>
    <property type="project" value="InterPro"/>
</dbReference>
<evidence type="ECO:0000259" key="2">
    <source>
        <dbReference type="PROSITE" id="PS50994"/>
    </source>
</evidence>
<feature type="domain" description="Integrase catalytic" evidence="2">
    <location>
        <begin position="219"/>
        <end position="383"/>
    </location>
</feature>
<accession>A0A4R4NPC4</accession>
<evidence type="ECO:0000313" key="4">
    <source>
        <dbReference type="Proteomes" id="UP000295431"/>
    </source>
</evidence>
<dbReference type="PANTHER" id="PTHR10948">
    <property type="entry name" value="TRANSPOSASE"/>
    <property type="match status" value="1"/>
</dbReference>
<proteinExistence type="predicted"/>
<dbReference type="GO" id="GO:0015074">
    <property type="term" value="P:DNA integration"/>
    <property type="evidence" value="ECO:0007669"/>
    <property type="project" value="InterPro"/>
</dbReference>
<dbReference type="InterPro" id="IPR051917">
    <property type="entry name" value="Transposase-Integrase"/>
</dbReference>
<reference evidence="3 4" key="1">
    <citation type="submission" date="2019-03" db="EMBL/GenBank/DDBJ databases">
        <title>Draft genome sequences of novel Actinobacteria.</title>
        <authorList>
            <person name="Sahin N."/>
            <person name="Ay H."/>
            <person name="Saygin H."/>
        </authorList>
    </citation>
    <scope>NUCLEOTIDE SEQUENCE [LARGE SCALE GENOMIC DNA]</scope>
    <source>
        <strain evidence="3 4">DSM 45347</strain>
    </source>
</reference>
<dbReference type="Proteomes" id="UP000295431">
    <property type="component" value="Unassembled WGS sequence"/>
</dbReference>
<evidence type="ECO:0000313" key="3">
    <source>
        <dbReference type="EMBL" id="TDC09753.1"/>
    </source>
</evidence>
<dbReference type="Pfam" id="PF00665">
    <property type="entry name" value="rve"/>
    <property type="match status" value="1"/>
</dbReference>
<dbReference type="GO" id="GO:0032196">
    <property type="term" value="P:transposition"/>
    <property type="evidence" value="ECO:0007669"/>
    <property type="project" value="TreeGrafter"/>
</dbReference>
<dbReference type="Gene3D" id="1.10.10.60">
    <property type="entry name" value="Homeodomain-like"/>
    <property type="match status" value="1"/>
</dbReference>
<dbReference type="GO" id="GO:0004803">
    <property type="term" value="F:transposase activity"/>
    <property type="evidence" value="ECO:0007669"/>
    <property type="project" value="TreeGrafter"/>
</dbReference>